<reference evidence="1" key="2">
    <citation type="journal article" date="2015" name="Data Brief">
        <title>Shoot transcriptome of the giant reed, Arundo donax.</title>
        <authorList>
            <person name="Barrero R.A."/>
            <person name="Guerrero F.D."/>
            <person name="Moolhuijzen P."/>
            <person name="Goolsby J.A."/>
            <person name="Tidwell J."/>
            <person name="Bellgard S.E."/>
            <person name="Bellgard M.I."/>
        </authorList>
    </citation>
    <scope>NUCLEOTIDE SEQUENCE</scope>
    <source>
        <tissue evidence="1">Shoot tissue taken approximately 20 cm above the soil surface</tissue>
    </source>
</reference>
<reference evidence="1" key="1">
    <citation type="submission" date="2014-09" db="EMBL/GenBank/DDBJ databases">
        <authorList>
            <person name="Magalhaes I.L.F."/>
            <person name="Oliveira U."/>
            <person name="Santos F.R."/>
            <person name="Vidigal T.H.D.A."/>
            <person name="Brescovit A.D."/>
            <person name="Santos A.J."/>
        </authorList>
    </citation>
    <scope>NUCLEOTIDE SEQUENCE</scope>
    <source>
        <tissue evidence="1">Shoot tissue taken approximately 20 cm above the soil surface</tissue>
    </source>
</reference>
<protein>
    <submittedName>
        <fullName evidence="1">Uncharacterized protein</fullName>
    </submittedName>
</protein>
<name>A0A0A9ANT7_ARUDO</name>
<evidence type="ECO:0000313" key="1">
    <source>
        <dbReference type="EMBL" id="JAD48742.1"/>
    </source>
</evidence>
<dbReference type="EMBL" id="GBRH01249153">
    <property type="protein sequence ID" value="JAD48742.1"/>
    <property type="molecule type" value="Transcribed_RNA"/>
</dbReference>
<accession>A0A0A9ANT7</accession>
<sequence>MHLVRLNWLTQISIGSLFTCQKMENRIRPAWVTHITRFPSSQALV</sequence>
<organism evidence="1">
    <name type="scientific">Arundo donax</name>
    <name type="common">Giant reed</name>
    <name type="synonym">Donax arundinaceus</name>
    <dbReference type="NCBI Taxonomy" id="35708"/>
    <lineage>
        <taxon>Eukaryota</taxon>
        <taxon>Viridiplantae</taxon>
        <taxon>Streptophyta</taxon>
        <taxon>Embryophyta</taxon>
        <taxon>Tracheophyta</taxon>
        <taxon>Spermatophyta</taxon>
        <taxon>Magnoliopsida</taxon>
        <taxon>Liliopsida</taxon>
        <taxon>Poales</taxon>
        <taxon>Poaceae</taxon>
        <taxon>PACMAD clade</taxon>
        <taxon>Arundinoideae</taxon>
        <taxon>Arundineae</taxon>
        <taxon>Arundo</taxon>
    </lineage>
</organism>
<proteinExistence type="predicted"/>
<dbReference type="AlphaFoldDB" id="A0A0A9ANT7"/>